<dbReference type="FunFam" id="3.30.160.60:FF:000145">
    <property type="entry name" value="Zinc finger protein 574"/>
    <property type="match status" value="1"/>
</dbReference>
<keyword evidence="5" id="KW-0862">Zinc</keyword>
<feature type="compositionally biased region" description="Basic and acidic residues" evidence="10">
    <location>
        <begin position="193"/>
        <end position="204"/>
    </location>
</feature>
<reference evidence="12" key="1">
    <citation type="submission" date="2022-03" db="EMBL/GenBank/DDBJ databases">
        <authorList>
            <person name="Martin C."/>
        </authorList>
    </citation>
    <scope>NUCLEOTIDE SEQUENCE</scope>
</reference>
<keyword evidence="3" id="KW-0677">Repeat</keyword>
<feature type="domain" description="C2H2-type" evidence="11">
    <location>
        <begin position="16"/>
        <end position="39"/>
    </location>
</feature>
<evidence type="ECO:0000313" key="13">
    <source>
        <dbReference type="Proteomes" id="UP000749559"/>
    </source>
</evidence>
<keyword evidence="8" id="KW-0539">Nucleus</keyword>
<feature type="domain" description="C2H2-type" evidence="11">
    <location>
        <begin position="159"/>
        <end position="187"/>
    </location>
</feature>
<dbReference type="Pfam" id="PF05605">
    <property type="entry name" value="zf-Di19"/>
    <property type="match status" value="1"/>
</dbReference>
<dbReference type="PROSITE" id="PS50157">
    <property type="entry name" value="ZINC_FINGER_C2H2_2"/>
    <property type="match status" value="5"/>
</dbReference>
<feature type="domain" description="C2H2-type" evidence="11">
    <location>
        <begin position="75"/>
        <end position="102"/>
    </location>
</feature>
<evidence type="ECO:0000256" key="1">
    <source>
        <dbReference type="ARBA" id="ARBA00004123"/>
    </source>
</evidence>
<sequence>MVPFVIYSGDGTEMQYKCDICQETFNSSPKLYEHREKIHNIKDFKCPYCDLDKPNLHEFVKHIYKSHFHQGEGIHKCPICGRGFKYKSAIPNHVLTHTKEKPHMCSTCGKSFTLLSTLKHHEEVHMSEGEKAYRCSQCGKCYGCEKRLKEHSKSHYKPHQCSLCGFRFSRQHHLNRHMKTQHSDLKKELKIKSDKPDSKNHDTPFIENSGEEPQTSLMQPIPPMLSFRGVRQPGEIACSSLGRNPEGGEYTETEQPVFHFQSDTQSNSNISRLGSFLY</sequence>
<dbReference type="PROSITE" id="PS00028">
    <property type="entry name" value="ZINC_FINGER_C2H2_1"/>
    <property type="match status" value="5"/>
</dbReference>
<evidence type="ECO:0000256" key="5">
    <source>
        <dbReference type="ARBA" id="ARBA00022833"/>
    </source>
</evidence>
<keyword evidence="13" id="KW-1185">Reference proteome</keyword>
<keyword evidence="4 9" id="KW-0863">Zinc-finger</keyword>
<dbReference type="GO" id="GO:0008270">
    <property type="term" value="F:zinc ion binding"/>
    <property type="evidence" value="ECO:0007669"/>
    <property type="project" value="UniProtKB-KW"/>
</dbReference>
<evidence type="ECO:0000256" key="6">
    <source>
        <dbReference type="ARBA" id="ARBA00023015"/>
    </source>
</evidence>
<protein>
    <recommendedName>
        <fullName evidence="11">C2H2-type domain-containing protein</fullName>
    </recommendedName>
</protein>
<evidence type="ECO:0000256" key="7">
    <source>
        <dbReference type="ARBA" id="ARBA00023163"/>
    </source>
</evidence>
<dbReference type="InterPro" id="IPR013087">
    <property type="entry name" value="Znf_C2H2_type"/>
</dbReference>
<keyword evidence="7" id="KW-0804">Transcription</keyword>
<dbReference type="InterPro" id="IPR008598">
    <property type="entry name" value="Di19_Zn-bd"/>
</dbReference>
<dbReference type="InterPro" id="IPR036236">
    <property type="entry name" value="Znf_C2H2_sf"/>
</dbReference>
<accession>A0A8S4PFB5</accession>
<keyword evidence="2" id="KW-0479">Metal-binding</keyword>
<dbReference type="Gene3D" id="3.30.160.60">
    <property type="entry name" value="Classic Zinc Finger"/>
    <property type="match status" value="4"/>
</dbReference>
<organism evidence="12 13">
    <name type="scientific">Owenia fusiformis</name>
    <name type="common">Polychaete worm</name>
    <dbReference type="NCBI Taxonomy" id="6347"/>
    <lineage>
        <taxon>Eukaryota</taxon>
        <taxon>Metazoa</taxon>
        <taxon>Spiralia</taxon>
        <taxon>Lophotrochozoa</taxon>
        <taxon>Annelida</taxon>
        <taxon>Polychaeta</taxon>
        <taxon>Sedentaria</taxon>
        <taxon>Canalipalpata</taxon>
        <taxon>Sabellida</taxon>
        <taxon>Oweniida</taxon>
        <taxon>Oweniidae</taxon>
        <taxon>Owenia</taxon>
    </lineage>
</organism>
<dbReference type="GO" id="GO:0000981">
    <property type="term" value="F:DNA-binding transcription factor activity, RNA polymerase II-specific"/>
    <property type="evidence" value="ECO:0007669"/>
    <property type="project" value="TreeGrafter"/>
</dbReference>
<keyword evidence="6" id="KW-0805">Transcription regulation</keyword>
<feature type="domain" description="C2H2-type" evidence="11">
    <location>
        <begin position="103"/>
        <end position="130"/>
    </location>
</feature>
<gene>
    <name evidence="12" type="ORF">OFUS_LOCUS17201</name>
</gene>
<evidence type="ECO:0000259" key="11">
    <source>
        <dbReference type="PROSITE" id="PS50157"/>
    </source>
</evidence>
<comment type="caution">
    <text evidence="12">The sequence shown here is derived from an EMBL/GenBank/DDBJ whole genome shotgun (WGS) entry which is preliminary data.</text>
</comment>
<dbReference type="GO" id="GO:0005634">
    <property type="term" value="C:nucleus"/>
    <property type="evidence" value="ECO:0007669"/>
    <property type="project" value="UniProtKB-SubCell"/>
</dbReference>
<evidence type="ECO:0000256" key="9">
    <source>
        <dbReference type="PROSITE-ProRule" id="PRU00042"/>
    </source>
</evidence>
<proteinExistence type="predicted"/>
<dbReference type="SUPFAM" id="SSF57667">
    <property type="entry name" value="beta-beta-alpha zinc fingers"/>
    <property type="match status" value="3"/>
</dbReference>
<dbReference type="SMART" id="SM00355">
    <property type="entry name" value="ZnF_C2H2"/>
    <property type="match status" value="6"/>
</dbReference>
<dbReference type="FunFam" id="3.30.160.60:FF:001289">
    <property type="entry name" value="Zinc finger protein 574"/>
    <property type="match status" value="1"/>
</dbReference>
<name>A0A8S4PFB5_OWEFU</name>
<evidence type="ECO:0000256" key="4">
    <source>
        <dbReference type="ARBA" id="ARBA00022771"/>
    </source>
</evidence>
<feature type="region of interest" description="Disordered" evidence="10">
    <location>
        <begin position="193"/>
        <end position="218"/>
    </location>
</feature>
<dbReference type="PANTHER" id="PTHR24388:SF54">
    <property type="entry name" value="PROTEIN ESCARGOT"/>
    <property type="match status" value="1"/>
</dbReference>
<dbReference type="Proteomes" id="UP000749559">
    <property type="component" value="Unassembled WGS sequence"/>
</dbReference>
<dbReference type="InterPro" id="IPR050527">
    <property type="entry name" value="Snail/Krueppel_Znf"/>
</dbReference>
<evidence type="ECO:0000256" key="10">
    <source>
        <dbReference type="SAM" id="MobiDB-lite"/>
    </source>
</evidence>
<dbReference type="AlphaFoldDB" id="A0A8S4PFB5"/>
<dbReference type="OrthoDB" id="3437960at2759"/>
<dbReference type="GO" id="GO:0000978">
    <property type="term" value="F:RNA polymerase II cis-regulatory region sequence-specific DNA binding"/>
    <property type="evidence" value="ECO:0007669"/>
    <property type="project" value="TreeGrafter"/>
</dbReference>
<evidence type="ECO:0000256" key="8">
    <source>
        <dbReference type="ARBA" id="ARBA00023242"/>
    </source>
</evidence>
<dbReference type="PANTHER" id="PTHR24388">
    <property type="entry name" value="ZINC FINGER PROTEIN"/>
    <property type="match status" value="1"/>
</dbReference>
<evidence type="ECO:0000256" key="2">
    <source>
        <dbReference type="ARBA" id="ARBA00022723"/>
    </source>
</evidence>
<evidence type="ECO:0000256" key="3">
    <source>
        <dbReference type="ARBA" id="ARBA00022737"/>
    </source>
</evidence>
<dbReference type="Pfam" id="PF00096">
    <property type="entry name" value="zf-C2H2"/>
    <property type="match status" value="3"/>
</dbReference>
<feature type="domain" description="C2H2-type" evidence="11">
    <location>
        <begin position="133"/>
        <end position="160"/>
    </location>
</feature>
<comment type="subcellular location">
    <subcellularLocation>
        <location evidence="1">Nucleus</location>
    </subcellularLocation>
</comment>
<dbReference type="EMBL" id="CAIIXF020000008">
    <property type="protein sequence ID" value="CAH1792193.1"/>
    <property type="molecule type" value="Genomic_DNA"/>
</dbReference>
<evidence type="ECO:0000313" key="12">
    <source>
        <dbReference type="EMBL" id="CAH1792193.1"/>
    </source>
</evidence>